<dbReference type="PANTHER" id="PTHR46104:SF1">
    <property type="entry name" value="GENE 9195-RELATED"/>
    <property type="match status" value="1"/>
</dbReference>
<dbReference type="Gene3D" id="2.10.50.10">
    <property type="entry name" value="Tumor Necrosis Factor Receptor, subunit A, domain 2"/>
    <property type="match status" value="1"/>
</dbReference>
<feature type="transmembrane region" description="Helical" evidence="4">
    <location>
        <begin position="489"/>
        <end position="510"/>
    </location>
</feature>
<feature type="region of interest" description="Disordered" evidence="3">
    <location>
        <begin position="591"/>
        <end position="621"/>
    </location>
</feature>
<evidence type="ECO:0000256" key="4">
    <source>
        <dbReference type="SAM" id="Phobius"/>
    </source>
</evidence>
<dbReference type="PANTHER" id="PTHR46104">
    <property type="entry name" value="GENE 9195-RELATED-RELATED"/>
    <property type="match status" value="1"/>
</dbReference>
<proteinExistence type="predicted"/>
<keyword evidence="4" id="KW-1133">Transmembrane helix</keyword>
<evidence type="ECO:0000259" key="5">
    <source>
        <dbReference type="PROSITE" id="PS50050"/>
    </source>
</evidence>
<dbReference type="PROSITE" id="PS50050">
    <property type="entry name" value="TNFR_NGFR_2"/>
    <property type="match status" value="1"/>
</dbReference>
<keyword evidence="7" id="KW-1185">Reference proteome</keyword>
<organism evidence="6 7">
    <name type="scientific">Hondaea fermentalgiana</name>
    <dbReference type="NCBI Taxonomy" id="2315210"/>
    <lineage>
        <taxon>Eukaryota</taxon>
        <taxon>Sar</taxon>
        <taxon>Stramenopiles</taxon>
        <taxon>Bigyra</taxon>
        <taxon>Labyrinthulomycetes</taxon>
        <taxon>Thraustochytrida</taxon>
        <taxon>Thraustochytriidae</taxon>
        <taxon>Hondaea</taxon>
    </lineage>
</organism>
<keyword evidence="4" id="KW-0812">Transmembrane</keyword>
<evidence type="ECO:0000256" key="2">
    <source>
        <dbReference type="SAM" id="Coils"/>
    </source>
</evidence>
<gene>
    <name evidence="6" type="ORF">FCC1311_008112</name>
</gene>
<evidence type="ECO:0000256" key="3">
    <source>
        <dbReference type="SAM" id="MobiDB-lite"/>
    </source>
</evidence>
<reference evidence="6 7" key="1">
    <citation type="submission" date="2017-12" db="EMBL/GenBank/DDBJ databases">
        <title>Sequencing, de novo assembly and annotation of complete genome of a new Thraustochytrid species, strain FCC1311.</title>
        <authorList>
            <person name="Sedici K."/>
            <person name="Godart F."/>
            <person name="Aiese Cigliano R."/>
            <person name="Sanseverino W."/>
            <person name="Barakat M."/>
            <person name="Ortet P."/>
            <person name="Marechal E."/>
            <person name="Cagnac O."/>
            <person name="Amato A."/>
        </authorList>
    </citation>
    <scope>NUCLEOTIDE SEQUENCE [LARGE SCALE GENOMIC DNA]</scope>
</reference>
<evidence type="ECO:0000313" key="6">
    <source>
        <dbReference type="EMBL" id="GBG24592.1"/>
    </source>
</evidence>
<feature type="domain" description="TNFR-Cys" evidence="5">
    <location>
        <begin position="366"/>
        <end position="418"/>
    </location>
</feature>
<dbReference type="InterPro" id="IPR001368">
    <property type="entry name" value="TNFR/NGFR_Cys_rich_reg"/>
</dbReference>
<evidence type="ECO:0000313" key="7">
    <source>
        <dbReference type="Proteomes" id="UP000241890"/>
    </source>
</evidence>
<name>A0A2R5G0Q5_9STRA</name>
<keyword evidence="4" id="KW-0472">Membrane</keyword>
<accession>A0A2R5G0Q5</accession>
<comment type="caution">
    <text evidence="1">Lacks conserved residue(s) required for the propagation of feature annotation.</text>
</comment>
<protein>
    <submittedName>
        <fullName evidence="6">Signal peptide, CUB and EGF-like domain-containing protein 2</fullName>
    </submittedName>
</protein>
<dbReference type="Pfam" id="PF07699">
    <property type="entry name" value="Ephrin_rec_like"/>
    <property type="match status" value="1"/>
</dbReference>
<comment type="caution">
    <text evidence="6">The sequence shown here is derived from an EMBL/GenBank/DDBJ whole genome shotgun (WGS) entry which is preliminary data.</text>
</comment>
<feature type="repeat" description="TNFR-Cys" evidence="1">
    <location>
        <begin position="366"/>
        <end position="418"/>
    </location>
</feature>
<dbReference type="SMART" id="SM01411">
    <property type="entry name" value="Ephrin_rec_like"/>
    <property type="match status" value="4"/>
</dbReference>
<sequence length="621" mass="67015">MVLPSGYSDFLGFHPQIYFLSDNQVDKDQGTDETLVDTARYYQNGTFFNQTLSGVVRYFKLGEGYTLGFKWRVYGTDRSTKPYGWTTFALPKDAPKSLWDDKTLGYENADSTVHSERIVGIDNDDTYGNCNFVIRMYAKRCVNGEFIDYANSPGPCLSCPAGSYCPGGFTSVQCSPGTFSSGGQAECTLCPSGTYSTTVGATSCDECPAGTYRNASETYGCQPCAAGLFGTGNGVDALCDGECAAGFACPEGSSSQFETDCEPGYWSSAGSGECSICPVGTYGTGRSTSAACSGQCSAGYFCPAGSSSSKQESCSTSNPAVYCEAGAQERQVVDDGWYTEGESESLRQSAKICEKGYKCKNGNKEECPEGTYQDEEGQAQCKTCDACNANNYMNGCSGASAGSCAECTITEENYMTLCNNATVISTCDGSGTSDTSACYSCNEANGTATNASATEAEVASMNSTELTEMYGLNCRSALVSLNVDGIKPWTIGTAVGCVTLVFAVILLLIYRKRKEMRRRMQQLDRENKSYANDQDLANAMQNNVNPLFSKRNDDGSRMDADAASAIYKEELDEIKTHRLALEDEVRRLKKAQQQSEVQVVPRQPTERMQPKRKQFTGVQLQ</sequence>
<dbReference type="InterPro" id="IPR011641">
    <property type="entry name" value="Tyr-kin_ephrin_A/B_rcpt-like"/>
</dbReference>
<dbReference type="EMBL" id="BEYU01000006">
    <property type="protein sequence ID" value="GBG24592.1"/>
    <property type="molecule type" value="Genomic_DNA"/>
</dbReference>
<dbReference type="Proteomes" id="UP000241890">
    <property type="component" value="Unassembled WGS sequence"/>
</dbReference>
<keyword evidence="2" id="KW-0175">Coiled coil</keyword>
<evidence type="ECO:0000256" key="1">
    <source>
        <dbReference type="PROSITE-ProRule" id="PRU00206"/>
    </source>
</evidence>
<dbReference type="OrthoDB" id="439917at2759"/>
<dbReference type="InParanoid" id="A0A2R5G0Q5"/>
<dbReference type="InterPro" id="IPR009030">
    <property type="entry name" value="Growth_fac_rcpt_cys_sf"/>
</dbReference>
<dbReference type="AlphaFoldDB" id="A0A2R5G0Q5"/>
<dbReference type="SUPFAM" id="SSF57184">
    <property type="entry name" value="Growth factor receptor domain"/>
    <property type="match status" value="1"/>
</dbReference>
<feature type="coiled-coil region" evidence="2">
    <location>
        <begin position="506"/>
        <end position="533"/>
    </location>
</feature>